<evidence type="ECO:0000313" key="4">
    <source>
        <dbReference type="Proteomes" id="UP000762676"/>
    </source>
</evidence>
<feature type="region of interest" description="Disordered" evidence="1">
    <location>
        <begin position="187"/>
        <end position="207"/>
    </location>
</feature>
<dbReference type="Pfam" id="PF16206">
    <property type="entry name" value="Mon2_C"/>
    <property type="match status" value="1"/>
</dbReference>
<feature type="region of interest" description="Disordered" evidence="1">
    <location>
        <begin position="1"/>
        <end position="23"/>
    </location>
</feature>
<accession>A0AAV4G0L3</accession>
<protein>
    <submittedName>
        <fullName evidence="3">MON2-like protein</fullName>
    </submittedName>
</protein>
<feature type="compositionally biased region" description="Basic and acidic residues" evidence="1">
    <location>
        <begin position="1"/>
        <end position="18"/>
    </location>
</feature>
<proteinExistence type="predicted"/>
<gene>
    <name evidence="3" type="ORF">ElyMa_005852200</name>
</gene>
<reference evidence="3 4" key="1">
    <citation type="journal article" date="2021" name="Elife">
        <title>Chloroplast acquisition without the gene transfer in kleptoplastic sea slugs, Plakobranchus ocellatus.</title>
        <authorList>
            <person name="Maeda T."/>
            <person name="Takahashi S."/>
            <person name="Yoshida T."/>
            <person name="Shimamura S."/>
            <person name="Takaki Y."/>
            <person name="Nagai Y."/>
            <person name="Toyoda A."/>
            <person name="Suzuki Y."/>
            <person name="Arimoto A."/>
            <person name="Ishii H."/>
            <person name="Satoh N."/>
            <person name="Nishiyama T."/>
            <person name="Hasebe M."/>
            <person name="Maruyama T."/>
            <person name="Minagawa J."/>
            <person name="Obokata J."/>
            <person name="Shigenobu S."/>
        </authorList>
    </citation>
    <scope>NUCLEOTIDE SEQUENCE [LARGE SCALE GENOMIC DNA]</scope>
</reference>
<organism evidence="3 4">
    <name type="scientific">Elysia marginata</name>
    <dbReference type="NCBI Taxonomy" id="1093978"/>
    <lineage>
        <taxon>Eukaryota</taxon>
        <taxon>Metazoa</taxon>
        <taxon>Spiralia</taxon>
        <taxon>Lophotrochozoa</taxon>
        <taxon>Mollusca</taxon>
        <taxon>Gastropoda</taxon>
        <taxon>Heterobranchia</taxon>
        <taxon>Euthyneura</taxon>
        <taxon>Panpulmonata</taxon>
        <taxon>Sacoglossa</taxon>
        <taxon>Placobranchoidea</taxon>
        <taxon>Plakobranchidae</taxon>
        <taxon>Elysia</taxon>
    </lineage>
</organism>
<feature type="region of interest" description="Disordered" evidence="1">
    <location>
        <begin position="137"/>
        <end position="167"/>
    </location>
</feature>
<dbReference type="Proteomes" id="UP000762676">
    <property type="component" value="Unassembled WGS sequence"/>
</dbReference>
<dbReference type="InterPro" id="IPR032817">
    <property type="entry name" value="Mon2_C"/>
</dbReference>
<sequence>MASHRDGETNTRAGGDKARQKRAPPPSCFVVYMWSVSTRGTSLFSSPSNMGVEPGDFPRAWSLLLDHIELSALCQNAEVSLAALKSFQEILQIGRSNSAGGSNKAGEGPEDDSTHWPVTPGVVTVEPPAGEVINRTGEASAAASPPSNTGKRKNELYSKGSISDSSDDDIPLWSTAWKVWLNMGAEVTKPPPNQGRDINSPSSTSTTKKVYLPSQQFLTALIQTFPPLFEHIRSRFHASDLQKLSSVLKGTLCVPVQSDSSPFIVPSYPEVTLTPLQVASLAAMDTLIQAVQKGSDSMQATYPDIFQQLLTFVTFGVNAPKFGDMETKTFGVVRGPQADWLIMNFVPFAEHSVKMVVDLYRATASHPAVVKAEILQHILKVSSKQRSHKQTSHFQRR</sequence>
<keyword evidence="4" id="KW-1185">Reference proteome</keyword>
<evidence type="ECO:0000259" key="2">
    <source>
        <dbReference type="Pfam" id="PF16206"/>
    </source>
</evidence>
<feature type="domain" description="Mon2 C-terminal" evidence="2">
    <location>
        <begin position="55"/>
        <end position="381"/>
    </location>
</feature>
<dbReference type="AlphaFoldDB" id="A0AAV4G0L3"/>
<dbReference type="EMBL" id="BMAT01011756">
    <property type="protein sequence ID" value="GFR78540.1"/>
    <property type="molecule type" value="Genomic_DNA"/>
</dbReference>
<name>A0AAV4G0L3_9GAST</name>
<feature type="compositionally biased region" description="Polar residues" evidence="1">
    <location>
        <begin position="196"/>
        <end position="207"/>
    </location>
</feature>
<comment type="caution">
    <text evidence="3">The sequence shown here is derived from an EMBL/GenBank/DDBJ whole genome shotgun (WGS) entry which is preliminary data.</text>
</comment>
<evidence type="ECO:0000256" key="1">
    <source>
        <dbReference type="SAM" id="MobiDB-lite"/>
    </source>
</evidence>
<feature type="region of interest" description="Disordered" evidence="1">
    <location>
        <begin position="96"/>
        <end position="117"/>
    </location>
</feature>
<evidence type="ECO:0000313" key="3">
    <source>
        <dbReference type="EMBL" id="GFR78540.1"/>
    </source>
</evidence>